<dbReference type="InterPro" id="IPR036908">
    <property type="entry name" value="RlpA-like_sf"/>
</dbReference>
<dbReference type="PANTHER" id="PTHR33734">
    <property type="entry name" value="LYSM DOMAIN-CONTAINING GPI-ANCHORED PROTEIN 2"/>
    <property type="match status" value="1"/>
</dbReference>
<dbReference type="InterPro" id="IPR018392">
    <property type="entry name" value="LysM"/>
</dbReference>
<feature type="chain" id="PRO_5045131609" evidence="1">
    <location>
        <begin position="21"/>
        <end position="434"/>
    </location>
</feature>
<reference evidence="3 4" key="1">
    <citation type="submission" date="2022-10" db="EMBL/GenBank/DDBJ databases">
        <title>Comparative genomics and taxonomic characterization of three novel marine species of genus Reichenbachiella exhibiting antioxidant and polysaccharide degradation activities.</title>
        <authorList>
            <person name="Muhammad N."/>
            <person name="Lee Y.-J."/>
            <person name="Ko J."/>
            <person name="Kim S.-G."/>
        </authorList>
    </citation>
    <scope>NUCLEOTIDE SEQUENCE [LARGE SCALE GENOMIC DNA]</scope>
    <source>
        <strain evidence="3 4">ABR2-5</strain>
    </source>
</reference>
<gene>
    <name evidence="3" type="ORF">N7U62_04380</name>
</gene>
<accession>A0ABT3CQX5</accession>
<dbReference type="EMBL" id="JAOYOD010000001">
    <property type="protein sequence ID" value="MCV9385884.1"/>
    <property type="molecule type" value="Genomic_DNA"/>
</dbReference>
<dbReference type="SUPFAM" id="SSF54106">
    <property type="entry name" value="LysM domain"/>
    <property type="match status" value="4"/>
</dbReference>
<feature type="domain" description="LysM" evidence="2">
    <location>
        <begin position="175"/>
        <end position="218"/>
    </location>
</feature>
<dbReference type="Gene3D" id="2.40.40.10">
    <property type="entry name" value="RlpA-like domain"/>
    <property type="match status" value="1"/>
</dbReference>
<dbReference type="Pfam" id="PF01476">
    <property type="entry name" value="LysM"/>
    <property type="match status" value="4"/>
</dbReference>
<keyword evidence="1" id="KW-0732">Signal</keyword>
<keyword evidence="4" id="KW-1185">Reference proteome</keyword>
<feature type="domain" description="LysM" evidence="2">
    <location>
        <begin position="251"/>
        <end position="294"/>
    </location>
</feature>
<evidence type="ECO:0000256" key="1">
    <source>
        <dbReference type="SAM" id="SignalP"/>
    </source>
</evidence>
<comment type="caution">
    <text evidence="3">The sequence shown here is derived from an EMBL/GenBank/DDBJ whole genome shotgun (WGS) entry which is preliminary data.</text>
</comment>
<organism evidence="3 4">
    <name type="scientific">Reichenbachiella ulvae</name>
    <dbReference type="NCBI Taxonomy" id="2980104"/>
    <lineage>
        <taxon>Bacteria</taxon>
        <taxon>Pseudomonadati</taxon>
        <taxon>Bacteroidota</taxon>
        <taxon>Cytophagia</taxon>
        <taxon>Cytophagales</taxon>
        <taxon>Reichenbachiellaceae</taxon>
        <taxon>Reichenbachiella</taxon>
    </lineage>
</organism>
<evidence type="ECO:0000259" key="2">
    <source>
        <dbReference type="PROSITE" id="PS51782"/>
    </source>
</evidence>
<dbReference type="InterPro" id="IPR036779">
    <property type="entry name" value="LysM_dom_sf"/>
</dbReference>
<dbReference type="Gene3D" id="3.10.350.10">
    <property type="entry name" value="LysM domain"/>
    <property type="match status" value="4"/>
</dbReference>
<evidence type="ECO:0000313" key="3">
    <source>
        <dbReference type="EMBL" id="MCV9385884.1"/>
    </source>
</evidence>
<sequence length="434" mass="48725">MNYKVTLTFFFLLIGLVSQASPMDSLRTEKIKGQKFIIHRVEPQETLFSISRKYGVSVDEIRKYNPEVNDGLKMFTVLKIPTGEKKGLFSRNKEEKPTVPTPDDFDKYHIVQPGETLFAISRKYEMSVDSIRQINQLSSNEIGIGDTLWIQKARVDLAPTEKTTPDKQEERTEKSFHIVASSETLFSISRKYNLALDSLRKYNKLNSDNIGVGDTLWLEGLNDKSMVVQSDLAEEPTEELTPAPSTLDSSQYHTVAPSETMFSISKKYNQDLDSLVAWNNLESYNLSIGQKLLVVAPKPTKADSTKKTPQLAEVKKKEAALDTIFVKTDNSPIKTTANVNQEGKIEIKQEGFAMEIEDTDHTTKYLALHRDAPPGTLMKVINQMNGKEVDVRVVGNLPESGLNKNVMLRISHAAFLGLGALDYKIPVQASYVEK</sequence>
<dbReference type="RefSeq" id="WP_264136667.1">
    <property type="nucleotide sequence ID" value="NZ_JAOYOD010000001.1"/>
</dbReference>
<protein>
    <submittedName>
        <fullName evidence="3">LysM peptidoglycan-binding domain-containing protein</fullName>
    </submittedName>
</protein>
<feature type="domain" description="LysM" evidence="2">
    <location>
        <begin position="107"/>
        <end position="150"/>
    </location>
</feature>
<proteinExistence type="predicted"/>
<feature type="domain" description="LysM" evidence="2">
    <location>
        <begin position="37"/>
        <end position="80"/>
    </location>
</feature>
<dbReference type="Proteomes" id="UP001300692">
    <property type="component" value="Unassembled WGS sequence"/>
</dbReference>
<name>A0ABT3CQX5_9BACT</name>
<evidence type="ECO:0000313" key="4">
    <source>
        <dbReference type="Proteomes" id="UP001300692"/>
    </source>
</evidence>
<dbReference type="SMART" id="SM00257">
    <property type="entry name" value="LysM"/>
    <property type="match status" value="4"/>
</dbReference>
<feature type="signal peptide" evidence="1">
    <location>
        <begin position="1"/>
        <end position="20"/>
    </location>
</feature>
<dbReference type="PANTHER" id="PTHR33734:SF22">
    <property type="entry name" value="MEMBRANE-BOUND LYTIC MUREIN TRANSGLYCOSYLASE D"/>
    <property type="match status" value="1"/>
</dbReference>
<dbReference type="PROSITE" id="PS51782">
    <property type="entry name" value="LYSM"/>
    <property type="match status" value="4"/>
</dbReference>
<dbReference type="CDD" id="cd00118">
    <property type="entry name" value="LysM"/>
    <property type="match status" value="4"/>
</dbReference>